<keyword evidence="2" id="KW-1185">Reference proteome</keyword>
<protein>
    <recommendedName>
        <fullName evidence="3">SGNH hydrolase-type esterase domain-containing protein</fullName>
    </recommendedName>
</protein>
<dbReference type="InterPro" id="IPR036514">
    <property type="entry name" value="SGNH_hydro_sf"/>
</dbReference>
<dbReference type="AlphaFoldDB" id="A0A8S3T1N7"/>
<proteinExistence type="predicted"/>
<organism evidence="1 2">
    <name type="scientific">Mytilus edulis</name>
    <name type="common">Blue mussel</name>
    <dbReference type="NCBI Taxonomy" id="6550"/>
    <lineage>
        <taxon>Eukaryota</taxon>
        <taxon>Metazoa</taxon>
        <taxon>Spiralia</taxon>
        <taxon>Lophotrochozoa</taxon>
        <taxon>Mollusca</taxon>
        <taxon>Bivalvia</taxon>
        <taxon>Autobranchia</taxon>
        <taxon>Pteriomorphia</taxon>
        <taxon>Mytilida</taxon>
        <taxon>Mytiloidea</taxon>
        <taxon>Mytilidae</taxon>
        <taxon>Mytilinae</taxon>
        <taxon>Mytilus</taxon>
    </lineage>
</organism>
<dbReference type="EMBL" id="CAJPWZ010001956">
    <property type="protein sequence ID" value="CAG2227242.1"/>
    <property type="molecule type" value="Genomic_DNA"/>
</dbReference>
<evidence type="ECO:0008006" key="3">
    <source>
        <dbReference type="Google" id="ProtNLM"/>
    </source>
</evidence>
<dbReference type="SUPFAM" id="SSF52266">
    <property type="entry name" value="SGNH hydrolase"/>
    <property type="match status" value="1"/>
</dbReference>
<dbReference type="Proteomes" id="UP000683360">
    <property type="component" value="Unassembled WGS sequence"/>
</dbReference>
<name>A0A8S3T1N7_MYTED</name>
<dbReference type="Gene3D" id="3.40.50.1110">
    <property type="entry name" value="SGNH hydrolase"/>
    <property type="match status" value="1"/>
</dbReference>
<evidence type="ECO:0000313" key="1">
    <source>
        <dbReference type="EMBL" id="CAG2227242.1"/>
    </source>
</evidence>
<evidence type="ECO:0000313" key="2">
    <source>
        <dbReference type="Proteomes" id="UP000683360"/>
    </source>
</evidence>
<sequence length="381" mass="43790">MPRGRGRRRRQDPVGGGRELRLRRALGNNSNHQLGMREGVPKLRLMKMLLYEPQLAALGEVIEVFDEPLMLPGFNEVDIFISQKLKDKIWNFEYIDLSLMHRNNFNSQTNENTIGINDGMLVIQNKVKKNHTVNSVEDWTDCFIAYAQVLIERHPDQFNIWALGTSPVNVNELSKLLELYHDKQSAVELLNGFKYGFKIHYEGPRRSCEYRNLLSVLKNPIEAQKKLNNEISLAKNDIWIIGSSLVKKASEHTQTRATGIDLGLEKLGYSIVWIGHSGMLWHMVPSIITALLNWRSQPSIILIHCGGNDLCNIQNGKLLYNIKDTLRQLMSSLPNTTVIWSYILPRRIWMNAMNKKAIERARARVNRGWRLVAQLPFGENI</sequence>
<accession>A0A8S3T1N7</accession>
<reference evidence="1" key="1">
    <citation type="submission" date="2021-03" db="EMBL/GenBank/DDBJ databases">
        <authorList>
            <person name="Bekaert M."/>
        </authorList>
    </citation>
    <scope>NUCLEOTIDE SEQUENCE</scope>
</reference>
<gene>
    <name evidence="1" type="ORF">MEDL_40248</name>
</gene>
<comment type="caution">
    <text evidence="1">The sequence shown here is derived from an EMBL/GenBank/DDBJ whole genome shotgun (WGS) entry which is preliminary data.</text>
</comment>
<dbReference type="OrthoDB" id="6159491at2759"/>